<protein>
    <submittedName>
        <fullName evidence="2">Heparin binding hemagglutinin HbhA</fullName>
    </submittedName>
</protein>
<proteinExistence type="predicted"/>
<dbReference type="RefSeq" id="WP_073479460.1">
    <property type="nucleotide sequence ID" value="NZ_FQVN01000001.1"/>
</dbReference>
<feature type="region of interest" description="Disordered" evidence="1">
    <location>
        <begin position="128"/>
        <end position="255"/>
    </location>
</feature>
<dbReference type="OrthoDB" id="5189864at2"/>
<evidence type="ECO:0000313" key="3">
    <source>
        <dbReference type="Proteomes" id="UP000184501"/>
    </source>
</evidence>
<dbReference type="Proteomes" id="UP000184501">
    <property type="component" value="Unassembled WGS sequence"/>
</dbReference>
<dbReference type="Gene3D" id="1.20.120.20">
    <property type="entry name" value="Apolipoprotein"/>
    <property type="match status" value="1"/>
</dbReference>
<dbReference type="STRING" id="2017.SAMN05444320_101259"/>
<feature type="compositionally biased region" description="Low complexity" evidence="1">
    <location>
        <begin position="197"/>
        <end position="221"/>
    </location>
</feature>
<dbReference type="SUPFAM" id="SSF58113">
    <property type="entry name" value="Apolipoprotein A-I"/>
    <property type="match status" value="1"/>
</dbReference>
<dbReference type="AlphaFoldDB" id="A0A1M4U0M1"/>
<evidence type="ECO:0000313" key="2">
    <source>
        <dbReference type="EMBL" id="SHE50312.1"/>
    </source>
</evidence>
<reference evidence="2 3" key="1">
    <citation type="submission" date="2016-11" db="EMBL/GenBank/DDBJ databases">
        <authorList>
            <person name="Jaros S."/>
            <person name="Januszkiewicz K."/>
            <person name="Wedrychowicz H."/>
        </authorList>
    </citation>
    <scope>NUCLEOTIDE SEQUENCE [LARGE SCALE GENOMIC DNA]</scope>
    <source>
        <strain evidence="2 3">DSM 44523</strain>
    </source>
</reference>
<gene>
    <name evidence="2" type="ORF">SAMN05444320_101259</name>
</gene>
<dbReference type="EMBL" id="FQVN01000001">
    <property type="protein sequence ID" value="SHE50312.1"/>
    <property type="molecule type" value="Genomic_DNA"/>
</dbReference>
<feature type="compositionally biased region" description="Basic and acidic residues" evidence="1">
    <location>
        <begin position="131"/>
        <end position="150"/>
    </location>
</feature>
<sequence>MPNGEDVRKAREQAAAAVSGVLEQARTPLLAVLGAGDVAARSVVSLFQKMREQVAERAEAARSSVDDLPHDLDELRSRLDPAELRKLVDAYAKAATQLYEYLAERGEQTLERLRPQVERLVEQAGTVADTAQHRAEEAAGEARELADDVLGKVTRRSRPVAASTQNTAESGIEDRATPSADADTAEPAPAKVERAESAPPKAAEPAEPAGEAETGAAAANGKADKDAAEAVTKATSRKSGGRRSGAAQENGRSTS</sequence>
<accession>A0A1M4U0M1</accession>
<organism evidence="2 3">
    <name type="scientific">Streptoalloteichus hindustanus</name>
    <dbReference type="NCBI Taxonomy" id="2017"/>
    <lineage>
        <taxon>Bacteria</taxon>
        <taxon>Bacillati</taxon>
        <taxon>Actinomycetota</taxon>
        <taxon>Actinomycetes</taxon>
        <taxon>Pseudonocardiales</taxon>
        <taxon>Pseudonocardiaceae</taxon>
        <taxon>Streptoalloteichus</taxon>
    </lineage>
</organism>
<evidence type="ECO:0000256" key="1">
    <source>
        <dbReference type="SAM" id="MobiDB-lite"/>
    </source>
</evidence>
<keyword evidence="3" id="KW-1185">Reference proteome</keyword>
<name>A0A1M4U0M1_STRHI</name>